<comment type="similarity">
    <text evidence="4">Belongs to the fabD family.</text>
</comment>
<dbReference type="EMBL" id="BNJR01000016">
    <property type="protein sequence ID" value="GHP14712.1"/>
    <property type="molecule type" value="Genomic_DNA"/>
</dbReference>
<evidence type="ECO:0000256" key="4">
    <source>
        <dbReference type="PIRNR" id="PIRNR000446"/>
    </source>
</evidence>
<protein>
    <recommendedName>
        <fullName evidence="4">Malonyl CoA-acyl carrier protein transacylase</fullName>
        <ecNumber evidence="4">2.3.1.39</ecNumber>
    </recommendedName>
</protein>
<dbReference type="Gene3D" id="3.40.366.10">
    <property type="entry name" value="Malonyl-Coenzyme A Acyl Carrier Protein, domain 2"/>
    <property type="match status" value="1"/>
</dbReference>
<dbReference type="PIRSF" id="PIRSF000446">
    <property type="entry name" value="Mct"/>
    <property type="match status" value="1"/>
</dbReference>
<keyword evidence="1 4" id="KW-0808">Transferase</keyword>
<dbReference type="RefSeq" id="WP_203630677.1">
    <property type="nucleotide sequence ID" value="NZ_BNJR01000016.1"/>
</dbReference>
<dbReference type="InterPro" id="IPR024925">
    <property type="entry name" value="Malonyl_CoA-ACP_transAc"/>
</dbReference>
<dbReference type="Pfam" id="PF00698">
    <property type="entry name" value="Acyl_transf_1"/>
    <property type="match status" value="1"/>
</dbReference>
<reference evidence="6 7" key="1">
    <citation type="journal article" date="2021" name="Int. J. Syst. Evol. Microbiol.">
        <title>Lentilactobacillus fungorum sp. nov., isolated from spent mushroom substrates.</title>
        <authorList>
            <person name="Tohno M."/>
            <person name="Tanizawa Y."/>
            <person name="Kojima Y."/>
            <person name="Sakamoto M."/>
            <person name="Ohkuma M."/>
            <person name="Kobayashi H."/>
        </authorList>
    </citation>
    <scope>NUCLEOTIDE SEQUENCE [LARGE SCALE GENOMIC DNA]</scope>
    <source>
        <strain evidence="6 7">YK48G</strain>
    </source>
</reference>
<dbReference type="SUPFAM" id="SSF55048">
    <property type="entry name" value="Probable ACP-binding domain of malonyl-CoA ACP transacylase"/>
    <property type="match status" value="1"/>
</dbReference>
<dbReference type="InterPro" id="IPR016035">
    <property type="entry name" value="Acyl_Trfase/lysoPLipase"/>
</dbReference>
<comment type="caution">
    <text evidence="6">The sequence shown here is derived from an EMBL/GenBank/DDBJ whole genome shotgun (WGS) entry which is preliminary data.</text>
</comment>
<dbReference type="EC" id="2.3.1.39" evidence="4"/>
<dbReference type="PANTHER" id="PTHR42681">
    <property type="entry name" value="MALONYL-COA-ACYL CARRIER PROTEIN TRANSACYLASE, MITOCHONDRIAL"/>
    <property type="match status" value="1"/>
</dbReference>
<dbReference type="SMART" id="SM00827">
    <property type="entry name" value="PKS_AT"/>
    <property type="match status" value="1"/>
</dbReference>
<dbReference type="InterPro" id="IPR050858">
    <property type="entry name" value="Mal-CoA-ACP_Trans/PKS_FabD"/>
</dbReference>
<accession>A0ABQ3W2K2</accession>
<feature type="domain" description="Malonyl-CoA:ACP transacylase (MAT)" evidence="5">
    <location>
        <begin position="6"/>
        <end position="296"/>
    </location>
</feature>
<dbReference type="PANTHER" id="PTHR42681:SF1">
    <property type="entry name" value="MALONYL-COA-ACYL CARRIER PROTEIN TRANSACYLASE, MITOCHONDRIAL"/>
    <property type="match status" value="1"/>
</dbReference>
<evidence type="ECO:0000256" key="1">
    <source>
        <dbReference type="ARBA" id="ARBA00022679"/>
    </source>
</evidence>
<keyword evidence="7" id="KW-1185">Reference proteome</keyword>
<evidence type="ECO:0000259" key="5">
    <source>
        <dbReference type="SMART" id="SM00827"/>
    </source>
</evidence>
<proteinExistence type="inferred from homology"/>
<evidence type="ECO:0000256" key="3">
    <source>
        <dbReference type="ARBA" id="ARBA00048462"/>
    </source>
</evidence>
<dbReference type="InterPro" id="IPR001227">
    <property type="entry name" value="Ac_transferase_dom_sf"/>
</dbReference>
<dbReference type="Gene3D" id="3.30.70.250">
    <property type="entry name" value="Malonyl-CoA ACP transacylase, ACP-binding"/>
    <property type="match status" value="1"/>
</dbReference>
<name>A0ABQ3W2K2_9LACO</name>
<sequence>MKLGYLFSGQGKQFANMGQDLYQQEPKYRQAIDEASEALNMDMSATDVFDDPNNTQTAIVAMSTGIDRILTADGLKPIGATGLSLGEYSALVAAGGLEFAEALRLVQDRSHYMAKAGMDHPGKMAAVLKANSTLVHQAIEVGAQQGEIYPANYNTDSQIVIGGSPAGLQAATEYLHEHGIKRVVPLKMSVASHTPFMQTAADQLANRIKDVSISPLKFPVVSNTTAQPFEVANLKQTLVDQLVNPTHFYDCLQQLIKLSATTFVELGPGDTLMKFAKKAVGSEAVFHIDSLDTLNDFRAKMKLVK</sequence>
<keyword evidence="2 4" id="KW-0012">Acyltransferase</keyword>
<dbReference type="SUPFAM" id="SSF52151">
    <property type="entry name" value="FabD/lysophospholipase-like"/>
    <property type="match status" value="1"/>
</dbReference>
<evidence type="ECO:0000256" key="2">
    <source>
        <dbReference type="ARBA" id="ARBA00023315"/>
    </source>
</evidence>
<evidence type="ECO:0000313" key="7">
    <source>
        <dbReference type="Proteomes" id="UP000604765"/>
    </source>
</evidence>
<dbReference type="InterPro" id="IPR016036">
    <property type="entry name" value="Malonyl_transacylase_ACP-bd"/>
</dbReference>
<gene>
    <name evidence="6" type="primary">fabD</name>
    <name evidence="6" type="ORF">YK48G_21370</name>
</gene>
<evidence type="ECO:0000313" key="6">
    <source>
        <dbReference type="EMBL" id="GHP14712.1"/>
    </source>
</evidence>
<comment type="catalytic activity">
    <reaction evidence="3 4">
        <text>holo-[ACP] + malonyl-CoA = malonyl-[ACP] + CoA</text>
        <dbReference type="Rhea" id="RHEA:41792"/>
        <dbReference type="Rhea" id="RHEA-COMP:9623"/>
        <dbReference type="Rhea" id="RHEA-COMP:9685"/>
        <dbReference type="ChEBI" id="CHEBI:57287"/>
        <dbReference type="ChEBI" id="CHEBI:57384"/>
        <dbReference type="ChEBI" id="CHEBI:64479"/>
        <dbReference type="ChEBI" id="CHEBI:78449"/>
        <dbReference type="EC" id="2.3.1.39"/>
    </reaction>
</comment>
<dbReference type="InterPro" id="IPR014043">
    <property type="entry name" value="Acyl_transferase_dom"/>
</dbReference>
<organism evidence="6 7">
    <name type="scientific">Lentilactobacillus fungorum</name>
    <dbReference type="NCBI Taxonomy" id="2201250"/>
    <lineage>
        <taxon>Bacteria</taxon>
        <taxon>Bacillati</taxon>
        <taxon>Bacillota</taxon>
        <taxon>Bacilli</taxon>
        <taxon>Lactobacillales</taxon>
        <taxon>Lactobacillaceae</taxon>
        <taxon>Lentilactobacillus</taxon>
    </lineage>
</organism>
<dbReference type="Proteomes" id="UP000604765">
    <property type="component" value="Unassembled WGS sequence"/>
</dbReference>